<protein>
    <recommendedName>
        <fullName evidence="2">histidine kinase</fullName>
        <ecNumber evidence="2">2.7.13.3</ecNumber>
    </recommendedName>
</protein>
<keyword evidence="8" id="KW-0802">TPR repeat</keyword>
<sequence length="781" mass="88263">MQPVKGNAHQRSTGLLASCNHKLFVVGCILALHSLSASGQNINRQLVNRLLVQLQKSQPDTNRLSALLELGKFHIYKPGESKVDLDSGRTYLYKAKKLSDSLHLRTWQHNIESMFVIANMEGGNPESGRSQFSALITDCQRTGDKEGEAIARFRLGIWLRNVDPDYTNVYANFRQAAAIYKALHKPEQEITALKEIAVTHLYHGDLAIAETELLNVLNRYKAIRYPRLHYTYTLLSTIGRMKGDFNKGLLYGMLCLESMNKTADTVSAAAFYGDLARIYVEIGNHQKGIEWYKKSLAAWRHERLPNFAMYYAAGVLAKDLIDQKKPQDALRLIQQLVREIPTNTIIQKACVAQNLAYCYDALKNYPLAERYYEETLNWYAKNKIFEASQQAHQDIGGFYFNRKQFNKANYHLQKALSFLPQKNALSTVRDIHFMLFKVDSAQGNYLSAINHFRRYKSLNDSLFNETKSRQIASLQIQYDTQKKEQNIALLTKQSRLQQSEIKHAQTTRNGIIAGAILLAGLLGVSYNRYRLKQKSNQLLEAKQVEINQKNQSLEQVLGEKEELLAEKEWMLKEIHHRVKNNLQVISSLLNAQSDFLHDSTALAAIRESQNRVHVMALIHQKLYQSNNMAQVDMANYIRDIVDYLVDSFDRQDSIRGNVAVSVVLLDVTLATPLGLIINEAVTNSLKYAFPSGAYPPHSPGTLTISLSPVDQLSYLLTINDDGVGLPAGYDVDKSNTLGLTMIKGLSRQIGGQLRINGDDGVQISLQFSIVKKTARTAWSSQ</sequence>
<dbReference type="InterPro" id="IPR036890">
    <property type="entry name" value="HATPase_C_sf"/>
</dbReference>
<evidence type="ECO:0000256" key="5">
    <source>
        <dbReference type="ARBA" id="ARBA00022741"/>
    </source>
</evidence>
<evidence type="ECO:0000256" key="7">
    <source>
        <dbReference type="ARBA" id="ARBA00022840"/>
    </source>
</evidence>
<evidence type="ECO:0000256" key="6">
    <source>
        <dbReference type="ARBA" id="ARBA00022777"/>
    </source>
</evidence>
<feature type="repeat" description="TPR" evidence="8">
    <location>
        <begin position="389"/>
        <end position="422"/>
    </location>
</feature>
<keyword evidence="3" id="KW-0597">Phosphoprotein</keyword>
<dbReference type="Gene3D" id="1.25.40.10">
    <property type="entry name" value="Tetratricopeptide repeat domain"/>
    <property type="match status" value="2"/>
</dbReference>
<gene>
    <name evidence="11" type="ORF">SAMN06269250_3802</name>
</gene>
<dbReference type="RefSeq" id="WP_097127437.1">
    <property type="nucleotide sequence ID" value="NZ_OCNH01000003.1"/>
</dbReference>
<feature type="domain" description="Histidine kinase/HSP90-like ATPase" evidence="10">
    <location>
        <begin position="668"/>
        <end position="775"/>
    </location>
</feature>
<evidence type="ECO:0000256" key="3">
    <source>
        <dbReference type="ARBA" id="ARBA00022553"/>
    </source>
</evidence>
<organism evidence="11 12">
    <name type="scientific">Spirosoma fluviale</name>
    <dbReference type="NCBI Taxonomy" id="1597977"/>
    <lineage>
        <taxon>Bacteria</taxon>
        <taxon>Pseudomonadati</taxon>
        <taxon>Bacteroidota</taxon>
        <taxon>Cytophagia</taxon>
        <taxon>Cytophagales</taxon>
        <taxon>Cytophagaceae</taxon>
        <taxon>Spirosoma</taxon>
    </lineage>
</organism>
<name>A0A286G9C4_9BACT</name>
<keyword evidence="6 11" id="KW-0418">Kinase</keyword>
<dbReference type="InterPro" id="IPR011495">
    <property type="entry name" value="Sig_transdc_His_kin_sub2_dim/P"/>
</dbReference>
<dbReference type="Gene3D" id="3.30.450.20">
    <property type="entry name" value="PAS domain"/>
    <property type="match status" value="1"/>
</dbReference>
<dbReference type="SUPFAM" id="SSF48452">
    <property type="entry name" value="TPR-like"/>
    <property type="match status" value="2"/>
</dbReference>
<evidence type="ECO:0000256" key="1">
    <source>
        <dbReference type="ARBA" id="ARBA00000085"/>
    </source>
</evidence>
<evidence type="ECO:0000256" key="9">
    <source>
        <dbReference type="SAM" id="Coils"/>
    </source>
</evidence>
<keyword evidence="5" id="KW-0547">Nucleotide-binding</keyword>
<dbReference type="GO" id="GO:0005524">
    <property type="term" value="F:ATP binding"/>
    <property type="evidence" value="ECO:0007669"/>
    <property type="project" value="UniProtKB-KW"/>
</dbReference>
<dbReference type="EMBL" id="OCNH01000003">
    <property type="protein sequence ID" value="SOD92108.1"/>
    <property type="molecule type" value="Genomic_DNA"/>
</dbReference>
<evidence type="ECO:0000256" key="4">
    <source>
        <dbReference type="ARBA" id="ARBA00022679"/>
    </source>
</evidence>
<dbReference type="SUPFAM" id="SSF55874">
    <property type="entry name" value="ATPase domain of HSP90 chaperone/DNA topoisomerase II/histidine kinase"/>
    <property type="match status" value="1"/>
</dbReference>
<dbReference type="PANTHER" id="PTHR41523">
    <property type="entry name" value="TWO-COMPONENT SYSTEM SENSOR PROTEIN"/>
    <property type="match status" value="1"/>
</dbReference>
<dbReference type="AlphaFoldDB" id="A0A286G9C4"/>
<feature type="coiled-coil region" evidence="9">
    <location>
        <begin position="536"/>
        <end position="566"/>
    </location>
</feature>
<dbReference type="GO" id="GO:0004673">
    <property type="term" value="F:protein histidine kinase activity"/>
    <property type="evidence" value="ECO:0007669"/>
    <property type="project" value="UniProtKB-EC"/>
</dbReference>
<dbReference type="SMART" id="SM00028">
    <property type="entry name" value="TPR"/>
    <property type="match status" value="4"/>
</dbReference>
<dbReference type="EC" id="2.7.13.3" evidence="2"/>
<evidence type="ECO:0000256" key="8">
    <source>
        <dbReference type="PROSITE-ProRule" id="PRU00339"/>
    </source>
</evidence>
<dbReference type="InterPro" id="IPR019734">
    <property type="entry name" value="TPR_rpt"/>
</dbReference>
<dbReference type="InterPro" id="IPR011990">
    <property type="entry name" value="TPR-like_helical_dom_sf"/>
</dbReference>
<evidence type="ECO:0000256" key="2">
    <source>
        <dbReference type="ARBA" id="ARBA00012438"/>
    </source>
</evidence>
<dbReference type="Gene3D" id="3.30.565.10">
    <property type="entry name" value="Histidine kinase-like ATPase, C-terminal domain"/>
    <property type="match status" value="1"/>
</dbReference>
<evidence type="ECO:0000313" key="12">
    <source>
        <dbReference type="Proteomes" id="UP000219452"/>
    </source>
</evidence>
<dbReference type="InterPro" id="IPR003594">
    <property type="entry name" value="HATPase_dom"/>
</dbReference>
<keyword evidence="4" id="KW-0808">Transferase</keyword>
<accession>A0A286G9C4</accession>
<keyword evidence="7" id="KW-0067">ATP-binding</keyword>
<dbReference type="PROSITE" id="PS50005">
    <property type="entry name" value="TPR"/>
    <property type="match status" value="1"/>
</dbReference>
<dbReference type="PANTHER" id="PTHR41523:SF8">
    <property type="entry name" value="ETHYLENE RESPONSE SENSOR PROTEIN"/>
    <property type="match status" value="1"/>
</dbReference>
<evidence type="ECO:0000313" key="11">
    <source>
        <dbReference type="EMBL" id="SOD92108.1"/>
    </source>
</evidence>
<dbReference type="Proteomes" id="UP000219452">
    <property type="component" value="Unassembled WGS sequence"/>
</dbReference>
<dbReference type="Pfam" id="PF07568">
    <property type="entry name" value="HisKA_2"/>
    <property type="match status" value="1"/>
</dbReference>
<dbReference type="Pfam" id="PF02518">
    <property type="entry name" value="HATPase_c"/>
    <property type="match status" value="1"/>
</dbReference>
<reference evidence="12" key="1">
    <citation type="submission" date="2017-09" db="EMBL/GenBank/DDBJ databases">
        <authorList>
            <person name="Varghese N."/>
            <person name="Submissions S."/>
        </authorList>
    </citation>
    <scope>NUCLEOTIDE SEQUENCE [LARGE SCALE GENOMIC DNA]</scope>
    <source>
        <strain evidence="12">DSM 29961</strain>
    </source>
</reference>
<proteinExistence type="predicted"/>
<dbReference type="SMART" id="SM00387">
    <property type="entry name" value="HATPase_c"/>
    <property type="match status" value="1"/>
</dbReference>
<dbReference type="OrthoDB" id="9767435at2"/>
<evidence type="ECO:0000259" key="10">
    <source>
        <dbReference type="SMART" id="SM00387"/>
    </source>
</evidence>
<keyword evidence="9" id="KW-0175">Coiled coil</keyword>
<comment type="catalytic activity">
    <reaction evidence="1">
        <text>ATP + protein L-histidine = ADP + protein N-phospho-L-histidine.</text>
        <dbReference type="EC" id="2.7.13.3"/>
    </reaction>
</comment>
<keyword evidence="12" id="KW-1185">Reference proteome</keyword>